<feature type="region of interest" description="Disordered" evidence="1">
    <location>
        <begin position="110"/>
        <end position="154"/>
    </location>
</feature>
<feature type="compositionally biased region" description="Basic and acidic residues" evidence="1">
    <location>
        <begin position="119"/>
        <end position="131"/>
    </location>
</feature>
<dbReference type="InterPro" id="IPR003403">
    <property type="entry name" value="IE68"/>
</dbReference>
<dbReference type="Proteomes" id="UP000275137">
    <property type="component" value="Unassembled WGS sequence"/>
</dbReference>
<proteinExistence type="predicted"/>
<dbReference type="GO" id="GO:0010468">
    <property type="term" value="P:regulation of gene expression"/>
    <property type="evidence" value="ECO:0007669"/>
    <property type="project" value="InterPro"/>
</dbReference>
<accession>A0A3N0UYV3</accession>
<name>A0A3N0UYV3_9PROT</name>
<dbReference type="AlphaFoldDB" id="A0A3N0UYV3"/>
<organism evidence="2 3">
    <name type="scientific">Pseudomethylobacillus aquaticus</name>
    <dbReference type="NCBI Taxonomy" id="2676064"/>
    <lineage>
        <taxon>Bacteria</taxon>
        <taxon>Pseudomonadati</taxon>
        <taxon>Pseudomonadota</taxon>
        <taxon>Betaproteobacteria</taxon>
        <taxon>Nitrosomonadales</taxon>
        <taxon>Methylophilaceae</taxon>
        <taxon>Pseudomethylobacillus</taxon>
    </lineage>
</organism>
<comment type="caution">
    <text evidence="2">The sequence shown here is derived from an EMBL/GenBank/DDBJ whole genome shotgun (WGS) entry which is preliminary data.</text>
</comment>
<reference evidence="2 3" key="1">
    <citation type="submission" date="2018-10" db="EMBL/GenBank/DDBJ databases">
        <authorList>
            <person name="Chen W.-M."/>
        </authorList>
    </citation>
    <scope>NUCLEOTIDE SEQUENCE [LARGE SCALE GENOMIC DNA]</scope>
    <source>
        <strain evidence="2 3">H-5</strain>
    </source>
</reference>
<dbReference type="EMBL" id="RJVP01000004">
    <property type="protein sequence ID" value="ROH85739.1"/>
    <property type="molecule type" value="Genomic_DNA"/>
</dbReference>
<keyword evidence="3" id="KW-1185">Reference proteome</keyword>
<evidence type="ECO:0000256" key="1">
    <source>
        <dbReference type="SAM" id="MobiDB-lite"/>
    </source>
</evidence>
<dbReference type="Pfam" id="PF02479">
    <property type="entry name" value="Herpes_IE68"/>
    <property type="match status" value="1"/>
</dbReference>
<evidence type="ECO:0000313" key="2">
    <source>
        <dbReference type="EMBL" id="ROH85739.1"/>
    </source>
</evidence>
<sequence length="154" mass="16910">MCGSHRRSVRGQRRRGADRFRCGHRHRLDPATLVAELGTLSLGVRRGNRRVPASRHGARRLLRPGYLSGRRRRTVAQTRHRTLAAARPGRSAERGGAVAGHLRGDCLSCRARRPASQPGRHDPGRRPDPRGARAGHWGAAPYAAGSQPTARHLL</sequence>
<evidence type="ECO:0000313" key="3">
    <source>
        <dbReference type="Proteomes" id="UP000275137"/>
    </source>
</evidence>
<protein>
    <submittedName>
        <fullName evidence="2">Uncharacterized protein</fullName>
    </submittedName>
</protein>
<gene>
    <name evidence="2" type="ORF">ED236_08315</name>
</gene>